<organism evidence="7 8">
    <name type="scientific">Reichenbachiella faecimaris</name>
    <dbReference type="NCBI Taxonomy" id="692418"/>
    <lineage>
        <taxon>Bacteria</taxon>
        <taxon>Pseudomonadati</taxon>
        <taxon>Bacteroidota</taxon>
        <taxon>Cytophagia</taxon>
        <taxon>Cytophagales</taxon>
        <taxon>Reichenbachiellaceae</taxon>
        <taxon>Reichenbachiella</taxon>
    </lineage>
</organism>
<dbReference type="CDD" id="cd00082">
    <property type="entry name" value="HisKA"/>
    <property type="match status" value="1"/>
</dbReference>
<protein>
    <recommendedName>
        <fullName evidence="2">histidine kinase</fullName>
        <ecNumber evidence="2">2.7.13.3</ecNumber>
    </recommendedName>
</protein>
<evidence type="ECO:0000256" key="3">
    <source>
        <dbReference type="ARBA" id="ARBA00022553"/>
    </source>
</evidence>
<evidence type="ECO:0000313" key="7">
    <source>
        <dbReference type="EMBL" id="SMD36505.1"/>
    </source>
</evidence>
<dbReference type="Proteomes" id="UP000192472">
    <property type="component" value="Unassembled WGS sequence"/>
</dbReference>
<dbReference type="Pfam" id="PF08447">
    <property type="entry name" value="PAS_3"/>
    <property type="match status" value="1"/>
</dbReference>
<keyword evidence="5" id="KW-0418">Kinase</keyword>
<dbReference type="InterPro" id="IPR003661">
    <property type="entry name" value="HisK_dim/P_dom"/>
</dbReference>
<sequence>MREKNSKNLQETLQLLEAIQDSTTVANLVVGTDFSIISYNRRFREFLLKYWSHEVSVGEISTNFVHPDNLEDFKREFAMALDGKIIRSEHNFTTQNGKTMWIAVEYHPVKDLRNTGNKVALSFRNVTRERLYEKKITAQNKKLKEVAFVSAHQLRGPITSLLGLTNLLSERPDDWSDTELYIKKIKELSSKIDGEIRSLVDKTEEI</sequence>
<evidence type="ECO:0000256" key="2">
    <source>
        <dbReference type="ARBA" id="ARBA00012438"/>
    </source>
</evidence>
<evidence type="ECO:0000256" key="1">
    <source>
        <dbReference type="ARBA" id="ARBA00000085"/>
    </source>
</evidence>
<dbReference type="Gene3D" id="3.30.450.20">
    <property type="entry name" value="PAS domain"/>
    <property type="match status" value="1"/>
</dbReference>
<gene>
    <name evidence="7" type="ORF">SAMN04488029_2928</name>
</gene>
<keyword evidence="3" id="KW-0597">Phosphoprotein</keyword>
<dbReference type="PANTHER" id="PTHR43304">
    <property type="entry name" value="PHYTOCHROME-LIKE PROTEIN CPH1"/>
    <property type="match status" value="1"/>
</dbReference>
<proteinExistence type="predicted"/>
<accession>A0A1W2GIM7</accession>
<dbReference type="PANTHER" id="PTHR43304:SF1">
    <property type="entry name" value="PAC DOMAIN-CONTAINING PROTEIN"/>
    <property type="match status" value="1"/>
</dbReference>
<dbReference type="AlphaFoldDB" id="A0A1W2GIM7"/>
<dbReference type="InterPro" id="IPR036097">
    <property type="entry name" value="HisK_dim/P_sf"/>
</dbReference>
<dbReference type="GO" id="GO:0000155">
    <property type="term" value="F:phosphorelay sensor kinase activity"/>
    <property type="evidence" value="ECO:0007669"/>
    <property type="project" value="InterPro"/>
</dbReference>
<dbReference type="NCBIfam" id="TIGR00229">
    <property type="entry name" value="sensory_box"/>
    <property type="match status" value="1"/>
</dbReference>
<comment type="catalytic activity">
    <reaction evidence="1">
        <text>ATP + protein L-histidine = ADP + protein N-phospho-L-histidine.</text>
        <dbReference type="EC" id="2.7.13.3"/>
    </reaction>
</comment>
<dbReference type="InterPro" id="IPR035965">
    <property type="entry name" value="PAS-like_dom_sf"/>
</dbReference>
<evidence type="ECO:0000256" key="4">
    <source>
        <dbReference type="ARBA" id="ARBA00022679"/>
    </source>
</evidence>
<dbReference type="EC" id="2.7.13.3" evidence="2"/>
<dbReference type="InterPro" id="IPR052162">
    <property type="entry name" value="Sensor_kinase/Photoreceptor"/>
</dbReference>
<feature type="domain" description="PAS fold-3" evidence="6">
    <location>
        <begin position="61"/>
        <end position="111"/>
    </location>
</feature>
<keyword evidence="8" id="KW-1185">Reference proteome</keyword>
<dbReference type="OrthoDB" id="9124519at2"/>
<evidence type="ECO:0000256" key="5">
    <source>
        <dbReference type="ARBA" id="ARBA00022777"/>
    </source>
</evidence>
<evidence type="ECO:0000313" key="8">
    <source>
        <dbReference type="Proteomes" id="UP000192472"/>
    </source>
</evidence>
<dbReference type="STRING" id="692418.SAMN04488029_2928"/>
<dbReference type="InterPro" id="IPR013655">
    <property type="entry name" value="PAS_fold_3"/>
</dbReference>
<reference evidence="7 8" key="1">
    <citation type="submission" date="2017-04" db="EMBL/GenBank/DDBJ databases">
        <authorList>
            <person name="Afonso C.L."/>
            <person name="Miller P.J."/>
            <person name="Scott M.A."/>
            <person name="Spackman E."/>
            <person name="Goraichik I."/>
            <person name="Dimitrov K.M."/>
            <person name="Suarez D.L."/>
            <person name="Swayne D.E."/>
        </authorList>
    </citation>
    <scope>NUCLEOTIDE SEQUENCE [LARGE SCALE GENOMIC DNA]</scope>
    <source>
        <strain evidence="7 8">DSM 26133</strain>
    </source>
</reference>
<dbReference type="SUPFAM" id="SSF55785">
    <property type="entry name" value="PYP-like sensor domain (PAS domain)"/>
    <property type="match status" value="1"/>
</dbReference>
<dbReference type="InterPro" id="IPR000014">
    <property type="entry name" value="PAS"/>
</dbReference>
<keyword evidence="4" id="KW-0808">Transferase</keyword>
<dbReference type="EMBL" id="FWYF01000003">
    <property type="protein sequence ID" value="SMD36505.1"/>
    <property type="molecule type" value="Genomic_DNA"/>
</dbReference>
<dbReference type="RefSeq" id="WP_084373577.1">
    <property type="nucleotide sequence ID" value="NZ_FWYF01000003.1"/>
</dbReference>
<name>A0A1W2GIM7_REIFA</name>
<evidence type="ECO:0000259" key="6">
    <source>
        <dbReference type="Pfam" id="PF08447"/>
    </source>
</evidence>
<dbReference type="SUPFAM" id="SSF47384">
    <property type="entry name" value="Homodimeric domain of signal transducing histidine kinase"/>
    <property type="match status" value="1"/>
</dbReference>